<dbReference type="Gene3D" id="3.40.50.300">
    <property type="entry name" value="P-loop containing nucleotide triphosphate hydrolases"/>
    <property type="match status" value="2"/>
</dbReference>
<feature type="domain" description="ABC transporter" evidence="9">
    <location>
        <begin position="7"/>
        <end position="242"/>
    </location>
</feature>
<dbReference type="GO" id="GO:0005886">
    <property type="term" value="C:plasma membrane"/>
    <property type="evidence" value="ECO:0007669"/>
    <property type="project" value="UniProtKB-SubCell"/>
</dbReference>
<reference evidence="11" key="1">
    <citation type="submission" date="2009-12" db="EMBL/GenBank/DDBJ databases">
        <title>Sequence of Clostridiales genomosp. BVAB3 str. UPII9-5.</title>
        <authorList>
            <person name="Madupu R."/>
            <person name="Durkin A.S."/>
            <person name="Torralba M."/>
            <person name="Methe B."/>
            <person name="Sutton G.G."/>
            <person name="Strausberg R.L."/>
            <person name="Nelson K.E."/>
        </authorList>
    </citation>
    <scope>NUCLEOTIDE SEQUENCE [LARGE SCALE GENOMIC DNA]</scope>
    <source>
        <strain evidence="11">W1219</strain>
    </source>
</reference>
<keyword evidence="6 10" id="KW-0067">ATP-binding</keyword>
<dbReference type="CDD" id="cd03215">
    <property type="entry name" value="ABC_Carb_Monos_II"/>
    <property type="match status" value="1"/>
</dbReference>
<dbReference type="Proteomes" id="UP000005017">
    <property type="component" value="Unassembled WGS sequence"/>
</dbReference>
<dbReference type="SMART" id="SM00382">
    <property type="entry name" value="AAA"/>
    <property type="match status" value="1"/>
</dbReference>
<dbReference type="PANTHER" id="PTHR43790:SF4">
    <property type="entry name" value="GUANOSINE IMPORT ATP-BINDING PROTEIN NUPO"/>
    <property type="match status" value="1"/>
</dbReference>
<dbReference type="eggNOG" id="COG3845">
    <property type="taxonomic scope" value="Bacteria"/>
</dbReference>
<evidence type="ECO:0000256" key="6">
    <source>
        <dbReference type="ARBA" id="ARBA00022840"/>
    </source>
</evidence>
<evidence type="ECO:0000256" key="8">
    <source>
        <dbReference type="ARBA" id="ARBA00023136"/>
    </source>
</evidence>
<keyword evidence="3" id="KW-1003">Cell membrane</keyword>
<dbReference type="InterPro" id="IPR017871">
    <property type="entry name" value="ABC_transporter-like_CS"/>
</dbReference>
<evidence type="ECO:0000256" key="7">
    <source>
        <dbReference type="ARBA" id="ARBA00022967"/>
    </source>
</evidence>
<dbReference type="PROSITE" id="PS50893">
    <property type="entry name" value="ABC_TRANSPORTER_2"/>
    <property type="match status" value="2"/>
</dbReference>
<dbReference type="PANTHER" id="PTHR43790">
    <property type="entry name" value="CARBOHYDRATE TRANSPORT ATP-BINDING PROTEIN MG119-RELATED"/>
    <property type="match status" value="1"/>
</dbReference>
<proteinExistence type="predicted"/>
<sequence length="515" mass="57656">MQTPYAIEMLHITKRFPGIIANDDITLQLKKGEIHALLGENGAGKSTLMSVLFGLYQAEEGEIRKDGEVVTIQDPNDANHLGIGMVHQHFKLVQCFSVLDNIILGVETTKNGFLEKAEARKKVLNLSNRYGLKVDPDALIENITVGMQQRTEILKMLYRDNDILIFDEPTAVLTPQEIEELMQIMKNLAHEGKSILFISHKLNEIMEVADRVSVLRRGKYIGTVDIQETNEQELSKMMVGRDVQLVVDKVEAKPKKVVLSVKNITVPSKQHKNNAVKNVSFDVRSGEIVCIAGIDGNGQSELVYGITGLEAISSGEIILNGKDISKDSIKQRSKYLSHIPEDRQKHGLILDYPLDYNMVLQRYDEEMFTNKIGFLKKGEIREYSDRLIEKFDVRSGQGSSSIVRSMSGGNQQKAIVARELDKKHDLLVAVQPTRGLDVGAIEYIHKQLVQSRDQGDAVLLVSLELEEVMNLSDRILVMYEGEIVGDLKPKETTVEELGLYMSGAKHQEKGVVHEA</sequence>
<keyword evidence="11" id="KW-1185">Reference proteome</keyword>
<keyword evidence="8" id="KW-0472">Membrane</keyword>
<comment type="subcellular location">
    <subcellularLocation>
        <location evidence="1">Cell membrane</location>
        <topology evidence="1">Peripheral membrane protein</topology>
    </subcellularLocation>
</comment>
<evidence type="ECO:0000313" key="11">
    <source>
        <dbReference type="Proteomes" id="UP000005017"/>
    </source>
</evidence>
<dbReference type="SUPFAM" id="SSF52540">
    <property type="entry name" value="P-loop containing nucleoside triphosphate hydrolases"/>
    <property type="match status" value="2"/>
</dbReference>
<organism evidence="10 11">
    <name type="scientific">Bulleidia extructa W1219</name>
    <dbReference type="NCBI Taxonomy" id="679192"/>
    <lineage>
        <taxon>Bacteria</taxon>
        <taxon>Bacillati</taxon>
        <taxon>Bacillota</taxon>
        <taxon>Erysipelotrichia</taxon>
        <taxon>Erysipelotrichales</taxon>
        <taxon>Erysipelotrichaceae</taxon>
        <taxon>Bulleidia</taxon>
    </lineage>
</organism>
<dbReference type="InterPro" id="IPR050107">
    <property type="entry name" value="ABC_carbohydrate_import_ATPase"/>
</dbReference>
<evidence type="ECO:0000256" key="2">
    <source>
        <dbReference type="ARBA" id="ARBA00022448"/>
    </source>
</evidence>
<keyword evidence="4" id="KW-0677">Repeat</keyword>
<dbReference type="Pfam" id="PF00005">
    <property type="entry name" value="ABC_tran"/>
    <property type="match status" value="2"/>
</dbReference>
<dbReference type="STRING" id="679192.HMPREF9013_0187"/>
<evidence type="ECO:0000256" key="3">
    <source>
        <dbReference type="ARBA" id="ARBA00022475"/>
    </source>
</evidence>
<evidence type="ECO:0000259" key="9">
    <source>
        <dbReference type="PROSITE" id="PS50893"/>
    </source>
</evidence>
<gene>
    <name evidence="10" type="ORF">HMPREF9013_0187</name>
</gene>
<keyword evidence="7" id="KW-1278">Translocase</keyword>
<evidence type="ECO:0000256" key="1">
    <source>
        <dbReference type="ARBA" id="ARBA00004202"/>
    </source>
</evidence>
<dbReference type="EMBL" id="ADFR01000003">
    <property type="protein sequence ID" value="EFC05984.1"/>
    <property type="molecule type" value="Genomic_DNA"/>
</dbReference>
<dbReference type="InterPro" id="IPR003439">
    <property type="entry name" value="ABC_transporter-like_ATP-bd"/>
</dbReference>
<accession>D2MNG2</accession>
<dbReference type="AlphaFoldDB" id="D2MNG2"/>
<evidence type="ECO:0000313" key="10">
    <source>
        <dbReference type="EMBL" id="EFC05984.1"/>
    </source>
</evidence>
<dbReference type="InterPro" id="IPR027417">
    <property type="entry name" value="P-loop_NTPase"/>
</dbReference>
<protein>
    <submittedName>
        <fullName evidence="10">ABC transporter, ATP-binding protein</fullName>
    </submittedName>
</protein>
<dbReference type="GO" id="GO:0005524">
    <property type="term" value="F:ATP binding"/>
    <property type="evidence" value="ECO:0007669"/>
    <property type="project" value="UniProtKB-KW"/>
</dbReference>
<dbReference type="GO" id="GO:0016887">
    <property type="term" value="F:ATP hydrolysis activity"/>
    <property type="evidence" value="ECO:0007669"/>
    <property type="project" value="InterPro"/>
</dbReference>
<keyword evidence="2" id="KW-0813">Transport</keyword>
<dbReference type="CDD" id="cd03216">
    <property type="entry name" value="ABC_Carb_Monos_I"/>
    <property type="match status" value="1"/>
</dbReference>
<feature type="domain" description="ABC transporter" evidence="9">
    <location>
        <begin position="259"/>
        <end position="505"/>
    </location>
</feature>
<dbReference type="InterPro" id="IPR003593">
    <property type="entry name" value="AAA+_ATPase"/>
</dbReference>
<name>D2MNG2_9FIRM</name>
<dbReference type="FunFam" id="3.40.50.300:FF:000127">
    <property type="entry name" value="Ribose import ATP-binding protein RbsA"/>
    <property type="match status" value="1"/>
</dbReference>
<evidence type="ECO:0000256" key="4">
    <source>
        <dbReference type="ARBA" id="ARBA00022737"/>
    </source>
</evidence>
<evidence type="ECO:0000256" key="5">
    <source>
        <dbReference type="ARBA" id="ARBA00022741"/>
    </source>
</evidence>
<comment type="caution">
    <text evidence="10">The sequence shown here is derived from an EMBL/GenBank/DDBJ whole genome shotgun (WGS) entry which is preliminary data.</text>
</comment>
<dbReference type="PROSITE" id="PS00211">
    <property type="entry name" value="ABC_TRANSPORTER_1"/>
    <property type="match status" value="1"/>
</dbReference>
<keyword evidence="5" id="KW-0547">Nucleotide-binding</keyword>